<dbReference type="Proteomes" id="UP000610746">
    <property type="component" value="Unassembled WGS sequence"/>
</dbReference>
<name>A0A8J8G8V5_9FLAO</name>
<keyword evidence="2" id="KW-1185">Reference proteome</keyword>
<organism evidence="1 2">
    <name type="scientific">Frigoriflavimonas asaccharolytica</name>
    <dbReference type="NCBI Taxonomy" id="2735899"/>
    <lineage>
        <taxon>Bacteria</taxon>
        <taxon>Pseudomonadati</taxon>
        <taxon>Bacteroidota</taxon>
        <taxon>Flavobacteriia</taxon>
        <taxon>Flavobacteriales</taxon>
        <taxon>Weeksellaceae</taxon>
        <taxon>Frigoriflavimonas</taxon>
    </lineage>
</organism>
<dbReference type="AlphaFoldDB" id="A0A8J8G8V5"/>
<proteinExistence type="predicted"/>
<comment type="caution">
    <text evidence="1">The sequence shown here is derived from an EMBL/GenBank/DDBJ whole genome shotgun (WGS) entry which is preliminary data.</text>
</comment>
<evidence type="ECO:0000313" key="2">
    <source>
        <dbReference type="Proteomes" id="UP000610746"/>
    </source>
</evidence>
<protein>
    <submittedName>
        <fullName evidence="1">Uncharacterized protein</fullName>
    </submittedName>
</protein>
<sequence length="39" mass="4563">MCPGINHAITVFDKNNKFPEIKIPDIIIDFKSEMWVTEK</sequence>
<reference evidence="1" key="1">
    <citation type="submission" date="2020-05" db="EMBL/GenBank/DDBJ databases">
        <title>Genomic Encyclopedia of Type Strains, Phase IV (KMG-V): Genome sequencing to study the core and pangenomes of soil and plant-associated prokaryotes.</title>
        <authorList>
            <person name="Whitman W."/>
        </authorList>
    </citation>
    <scope>NUCLEOTIDE SEQUENCE</scope>
    <source>
        <strain evidence="1">16F</strain>
    </source>
</reference>
<accession>A0A8J8G8V5</accession>
<dbReference type="EMBL" id="JABSNO010000021">
    <property type="protein sequence ID" value="NRS93474.1"/>
    <property type="molecule type" value="Genomic_DNA"/>
</dbReference>
<gene>
    <name evidence="1" type="ORF">HNQ03_002564</name>
</gene>
<evidence type="ECO:0000313" key="1">
    <source>
        <dbReference type="EMBL" id="NRS93474.1"/>
    </source>
</evidence>